<keyword evidence="1" id="KW-0175">Coiled coil</keyword>
<dbReference type="EMBL" id="AQPX01000024">
    <property type="protein sequence ID" value="EON71227.1"/>
    <property type="molecule type" value="Genomic_DNA"/>
</dbReference>
<sequence>MEDSKLYSTQEIERLKQKIETYRETLTSLKMGTSIEEFLFMKNEFDGLKTQIAHLEGLTETLDDKQNSHIKGYEDQIKLLSTQIESLNQTIEEMNQEIFMVLNRLITIEVNEASTTLPAIEKNANSTANDSQRHPRITQTADQSTITSKQPSYKLLQSLAGKATNMQVNLNNGIPSAQNDIQGNKPEERHFNQQYFQSINTQPSQIYNGLYRNTTVESTFHFKKATDAQEIPVSVYNPNTVSSAINNESFDNNALNSSIVNESVNDVESEKINASVDYGNSKRVVETDNQRISPKINDSIGHVNSQRIVESVNDVNSEIVNEPGNLIDSGTVNEPGYSNNSPTITPDEIVVFETKSGESNEIHISLEEVNKQHELIKESTVEENKKVKNSFFNFFRKWS</sequence>
<dbReference type="RefSeq" id="WP_010860445.1">
    <property type="nucleotide sequence ID" value="NZ_KB933398.1"/>
</dbReference>
<feature type="region of interest" description="Disordered" evidence="2">
    <location>
        <begin position="124"/>
        <end position="149"/>
    </location>
</feature>
<dbReference type="PATRIC" id="fig|1285586.5.peg.3678"/>
<dbReference type="Proteomes" id="UP000013911">
    <property type="component" value="Unassembled WGS sequence"/>
</dbReference>
<dbReference type="AlphaFoldDB" id="R7ZAR1"/>
<evidence type="ECO:0000313" key="3">
    <source>
        <dbReference type="EMBL" id="EON71227.1"/>
    </source>
</evidence>
<feature type="coiled-coil region" evidence="1">
    <location>
        <begin position="70"/>
        <end position="104"/>
    </location>
</feature>
<protein>
    <submittedName>
        <fullName evidence="3">Uncharacterized protein</fullName>
    </submittedName>
</protein>
<name>R7ZAR1_LYSSH</name>
<gene>
    <name evidence="3" type="ORF">H131_17606</name>
</gene>
<feature type="compositionally biased region" description="Polar residues" evidence="2">
    <location>
        <begin position="137"/>
        <end position="149"/>
    </location>
</feature>
<comment type="caution">
    <text evidence="3">The sequence shown here is derived from an EMBL/GenBank/DDBJ whole genome shotgun (WGS) entry which is preliminary data.</text>
</comment>
<reference evidence="3 4" key="1">
    <citation type="submission" date="2013-04" db="EMBL/GenBank/DDBJ databases">
        <title>Draft genome of the heavy metal tolerant bacterium Lysinibacillus sphaericus strain OT4b.31.</title>
        <authorList>
            <person name="Pena-Montenegro T.D."/>
            <person name="Dussan J."/>
        </authorList>
    </citation>
    <scope>NUCLEOTIDE SEQUENCE [LARGE SCALE GENOMIC DNA]</scope>
    <source>
        <strain evidence="3 4">OT4b.31</strain>
    </source>
</reference>
<evidence type="ECO:0000313" key="4">
    <source>
        <dbReference type="Proteomes" id="UP000013911"/>
    </source>
</evidence>
<proteinExistence type="predicted"/>
<organism evidence="3 4">
    <name type="scientific">Lysinibacillus sphaericus OT4b.31</name>
    <dbReference type="NCBI Taxonomy" id="1285586"/>
    <lineage>
        <taxon>Bacteria</taxon>
        <taxon>Bacillati</taxon>
        <taxon>Bacillota</taxon>
        <taxon>Bacilli</taxon>
        <taxon>Bacillales</taxon>
        <taxon>Bacillaceae</taxon>
        <taxon>Lysinibacillus</taxon>
    </lineage>
</organism>
<evidence type="ECO:0000256" key="1">
    <source>
        <dbReference type="SAM" id="Coils"/>
    </source>
</evidence>
<dbReference type="eggNOG" id="ENOG50325R4">
    <property type="taxonomic scope" value="Bacteria"/>
</dbReference>
<dbReference type="OrthoDB" id="2731469at2"/>
<evidence type="ECO:0000256" key="2">
    <source>
        <dbReference type="SAM" id="MobiDB-lite"/>
    </source>
</evidence>
<dbReference type="HOGENOM" id="CLU_058802_0_0_9"/>
<accession>R7ZAR1</accession>